<evidence type="ECO:0000256" key="3">
    <source>
        <dbReference type="ARBA" id="ARBA00023098"/>
    </source>
</evidence>
<dbReference type="InterPro" id="IPR025202">
    <property type="entry name" value="PLD-like_dom"/>
</dbReference>
<dbReference type="PANTHER" id="PTHR43856">
    <property type="entry name" value="CARDIOLIPIN HYDROLASE"/>
    <property type="match status" value="1"/>
</dbReference>
<dbReference type="Proteomes" id="UP000571854">
    <property type="component" value="Unassembled WGS sequence"/>
</dbReference>
<protein>
    <submittedName>
        <fullName evidence="5">Phosphatidylserine/phosphatidylglycerophosphate/ cardiolipin synthase-like enzyme</fullName>
    </submittedName>
</protein>
<dbReference type="PROSITE" id="PS50035">
    <property type="entry name" value="PLD"/>
    <property type="match status" value="1"/>
</dbReference>
<dbReference type="Pfam" id="PF13091">
    <property type="entry name" value="PLDc_2"/>
    <property type="match status" value="1"/>
</dbReference>
<dbReference type="Gene3D" id="3.30.870.10">
    <property type="entry name" value="Endonuclease Chain A"/>
    <property type="match status" value="1"/>
</dbReference>
<organism evidence="5 6">
    <name type="scientific">Methanococcus maripaludis</name>
    <name type="common">Methanococcus deltae</name>
    <dbReference type="NCBI Taxonomy" id="39152"/>
    <lineage>
        <taxon>Archaea</taxon>
        <taxon>Methanobacteriati</taxon>
        <taxon>Methanobacteriota</taxon>
        <taxon>Methanomada group</taxon>
        <taxon>Methanococci</taxon>
        <taxon>Methanococcales</taxon>
        <taxon>Methanococcaceae</taxon>
        <taxon>Methanococcus</taxon>
    </lineage>
</organism>
<dbReference type="InterPro" id="IPR001736">
    <property type="entry name" value="PLipase_D/transphosphatidylase"/>
</dbReference>
<proteinExistence type="predicted"/>
<sequence>MENVILVATGYQWIGNGVRAFDSKIIELISGSKKNLLLTAYSLTNFKVIEKIEECLERGVSVEVYINQDENNTKALHRLEQIRKNYPYLHIKVIASGTLHAKIIVSDQTRVLIGSANLTHSGMLKNYELGVEITDNEISQQVIKILRGI</sequence>
<accession>A0A7J9NMF5</accession>
<feature type="domain" description="PLD phosphodiesterase" evidence="4">
    <location>
        <begin position="95"/>
        <end position="122"/>
    </location>
</feature>
<gene>
    <name evidence="5" type="ORF">HNP88_000819</name>
</gene>
<evidence type="ECO:0000256" key="1">
    <source>
        <dbReference type="ARBA" id="ARBA00022801"/>
    </source>
</evidence>
<evidence type="ECO:0000313" key="5">
    <source>
        <dbReference type="EMBL" id="MBA2846635.1"/>
    </source>
</evidence>
<keyword evidence="1" id="KW-0378">Hydrolase</keyword>
<dbReference type="AlphaFoldDB" id="A0A7J9NMF5"/>
<evidence type="ECO:0000259" key="4">
    <source>
        <dbReference type="PROSITE" id="PS50035"/>
    </source>
</evidence>
<dbReference type="RefSeq" id="WP_181492064.1">
    <property type="nucleotide sequence ID" value="NZ_JACDUJ010000001.1"/>
</dbReference>
<dbReference type="PANTHER" id="PTHR43856:SF1">
    <property type="entry name" value="MITOCHONDRIAL CARDIOLIPIN HYDROLASE"/>
    <property type="match status" value="1"/>
</dbReference>
<evidence type="ECO:0000256" key="2">
    <source>
        <dbReference type="ARBA" id="ARBA00022963"/>
    </source>
</evidence>
<dbReference type="GO" id="GO:0016891">
    <property type="term" value="F:RNA endonuclease activity producing 5'-phosphomonoesters, hydrolytic mechanism"/>
    <property type="evidence" value="ECO:0007669"/>
    <property type="project" value="TreeGrafter"/>
</dbReference>
<comment type="caution">
    <text evidence="5">The sequence shown here is derived from an EMBL/GenBank/DDBJ whole genome shotgun (WGS) entry which is preliminary data.</text>
</comment>
<dbReference type="EMBL" id="JACDUJ010000001">
    <property type="protein sequence ID" value="MBA2846635.1"/>
    <property type="molecule type" value="Genomic_DNA"/>
</dbReference>
<reference evidence="5 6" key="1">
    <citation type="submission" date="2020-07" db="EMBL/GenBank/DDBJ databases">
        <title>Genomic Encyclopedia of Type Strains, Phase IV (KMG-V): Genome sequencing to study the core and pangenomes of soil and plant-associated prokaryotes.</title>
        <authorList>
            <person name="Whitman W."/>
        </authorList>
    </citation>
    <scope>NUCLEOTIDE SEQUENCE [LARGE SCALE GENOMIC DNA]</scope>
    <source>
        <strain evidence="5 6">A5</strain>
    </source>
</reference>
<dbReference type="InterPro" id="IPR051406">
    <property type="entry name" value="PLD_domain"/>
</dbReference>
<name>A0A7J9NMF5_METMI</name>
<keyword evidence="2" id="KW-0442">Lipid degradation</keyword>
<evidence type="ECO:0000313" key="6">
    <source>
        <dbReference type="Proteomes" id="UP000571854"/>
    </source>
</evidence>
<dbReference type="SUPFAM" id="SSF56024">
    <property type="entry name" value="Phospholipase D/nuclease"/>
    <property type="match status" value="1"/>
</dbReference>
<keyword evidence="3" id="KW-0443">Lipid metabolism</keyword>
<dbReference type="SMART" id="SM00155">
    <property type="entry name" value="PLDc"/>
    <property type="match status" value="1"/>
</dbReference>
<dbReference type="GO" id="GO:0016042">
    <property type="term" value="P:lipid catabolic process"/>
    <property type="evidence" value="ECO:0007669"/>
    <property type="project" value="UniProtKB-KW"/>
</dbReference>